<sequence length="225" mass="25537">MKSPPSQKDKERSQNPKYKNRQPPRRLSWPLSCLPQAAPPPRRQNGPLSGLPIAVLDAQRRRLDTRQRARLVLLERVEVVLGGYFCATHVGAEREVVQRQCRRTILVVRRPAMYGGRRILITTKTIKNRGKQFWGCSKYKSSIEDGGCNFFKWCSDVAEHEMETCLKCEGNKQSMLNSEDAQHSKMALSGFLLIVGPLSAHCSRKQCSGQLFSILVNWLTFLHSG</sequence>
<name>A0AAQ3RG26_VIGMU</name>
<evidence type="ECO:0000256" key="2">
    <source>
        <dbReference type="ARBA" id="ARBA00022771"/>
    </source>
</evidence>
<protein>
    <recommendedName>
        <fullName evidence="6">GRF-type domain-containing protein</fullName>
    </recommendedName>
</protein>
<dbReference type="Pfam" id="PF06839">
    <property type="entry name" value="Zn_ribbon_GRF"/>
    <property type="match status" value="1"/>
</dbReference>
<evidence type="ECO:0000313" key="7">
    <source>
        <dbReference type="EMBL" id="WVY91558.1"/>
    </source>
</evidence>
<gene>
    <name evidence="7" type="ORF">V8G54_037072</name>
</gene>
<keyword evidence="2 4" id="KW-0863">Zinc-finger</keyword>
<evidence type="ECO:0000256" key="3">
    <source>
        <dbReference type="ARBA" id="ARBA00022833"/>
    </source>
</evidence>
<proteinExistence type="predicted"/>
<keyword evidence="8" id="KW-1185">Reference proteome</keyword>
<evidence type="ECO:0000256" key="5">
    <source>
        <dbReference type="SAM" id="MobiDB-lite"/>
    </source>
</evidence>
<feature type="domain" description="GRF-type" evidence="6">
    <location>
        <begin position="101"/>
        <end position="157"/>
    </location>
</feature>
<dbReference type="Proteomes" id="UP001374535">
    <property type="component" value="Chromosome 11"/>
</dbReference>
<dbReference type="InterPro" id="IPR010666">
    <property type="entry name" value="Znf_GRF"/>
</dbReference>
<dbReference type="AlphaFoldDB" id="A0AAQ3RG26"/>
<reference evidence="7 8" key="1">
    <citation type="journal article" date="2023" name="Life. Sci Alliance">
        <title>Evolutionary insights into 3D genome organization and epigenetic landscape of Vigna mungo.</title>
        <authorList>
            <person name="Junaid A."/>
            <person name="Singh B."/>
            <person name="Bhatia S."/>
        </authorList>
    </citation>
    <scope>NUCLEOTIDE SEQUENCE [LARGE SCALE GENOMIC DNA]</scope>
    <source>
        <strain evidence="7">Urdbean</strain>
    </source>
</reference>
<feature type="region of interest" description="Disordered" evidence="5">
    <location>
        <begin position="1"/>
        <end position="50"/>
    </location>
</feature>
<dbReference type="EMBL" id="CP144690">
    <property type="protein sequence ID" value="WVY91558.1"/>
    <property type="molecule type" value="Genomic_DNA"/>
</dbReference>
<dbReference type="PROSITE" id="PS51999">
    <property type="entry name" value="ZF_GRF"/>
    <property type="match status" value="1"/>
</dbReference>
<organism evidence="7 8">
    <name type="scientific">Vigna mungo</name>
    <name type="common">Black gram</name>
    <name type="synonym">Phaseolus mungo</name>
    <dbReference type="NCBI Taxonomy" id="3915"/>
    <lineage>
        <taxon>Eukaryota</taxon>
        <taxon>Viridiplantae</taxon>
        <taxon>Streptophyta</taxon>
        <taxon>Embryophyta</taxon>
        <taxon>Tracheophyta</taxon>
        <taxon>Spermatophyta</taxon>
        <taxon>Magnoliopsida</taxon>
        <taxon>eudicotyledons</taxon>
        <taxon>Gunneridae</taxon>
        <taxon>Pentapetalae</taxon>
        <taxon>rosids</taxon>
        <taxon>fabids</taxon>
        <taxon>Fabales</taxon>
        <taxon>Fabaceae</taxon>
        <taxon>Papilionoideae</taxon>
        <taxon>50 kb inversion clade</taxon>
        <taxon>NPAAA clade</taxon>
        <taxon>indigoferoid/millettioid clade</taxon>
        <taxon>Phaseoleae</taxon>
        <taxon>Vigna</taxon>
    </lineage>
</organism>
<keyword evidence="1" id="KW-0479">Metal-binding</keyword>
<evidence type="ECO:0000259" key="6">
    <source>
        <dbReference type="PROSITE" id="PS51999"/>
    </source>
</evidence>
<evidence type="ECO:0000256" key="4">
    <source>
        <dbReference type="PROSITE-ProRule" id="PRU01343"/>
    </source>
</evidence>
<dbReference type="GO" id="GO:0008270">
    <property type="term" value="F:zinc ion binding"/>
    <property type="evidence" value="ECO:0007669"/>
    <property type="project" value="UniProtKB-KW"/>
</dbReference>
<evidence type="ECO:0000256" key="1">
    <source>
        <dbReference type="ARBA" id="ARBA00022723"/>
    </source>
</evidence>
<accession>A0AAQ3RG26</accession>
<keyword evidence="3" id="KW-0862">Zinc</keyword>
<evidence type="ECO:0000313" key="8">
    <source>
        <dbReference type="Proteomes" id="UP001374535"/>
    </source>
</evidence>